<reference evidence="3" key="1">
    <citation type="submission" date="2015-02" db="EMBL/GenBank/DDBJ databases">
        <title>Draft Genome of Frankia sp. CpI1-S.</title>
        <authorList>
            <person name="Oshone R.T."/>
            <person name="Ngom M."/>
            <person name="Ghodhbane-Gtari F."/>
            <person name="Gtari M."/>
            <person name="Morris K."/>
            <person name="Thomas K."/>
            <person name="Sen A."/>
            <person name="Tisa L.S."/>
        </authorList>
    </citation>
    <scope>NUCLEOTIDE SEQUENCE [LARGE SCALE GENOMIC DNA]</scope>
    <source>
        <strain evidence="3">CpI1-S</strain>
    </source>
</reference>
<dbReference type="AlphaFoldDB" id="A0A0D8BEU2"/>
<evidence type="ECO:0000313" key="2">
    <source>
        <dbReference type="EMBL" id="KJE22575.1"/>
    </source>
</evidence>
<dbReference type="InterPro" id="IPR004360">
    <property type="entry name" value="Glyas_Fos-R_dOase_dom"/>
</dbReference>
<dbReference type="CDD" id="cd07247">
    <property type="entry name" value="SgaA_N_like"/>
    <property type="match status" value="2"/>
</dbReference>
<accession>A0A0D8BEU2</accession>
<dbReference type="OrthoDB" id="9793039at2"/>
<keyword evidence="2" id="KW-0456">Lyase</keyword>
<evidence type="ECO:0000313" key="3">
    <source>
        <dbReference type="Proteomes" id="UP000032545"/>
    </source>
</evidence>
<gene>
    <name evidence="2" type="ORF">FF36_03105</name>
</gene>
<dbReference type="InterPro" id="IPR052164">
    <property type="entry name" value="Anthracycline_SecMetBiosynth"/>
</dbReference>
<protein>
    <submittedName>
        <fullName evidence="2">Lactoylglutathione lyase family protein</fullName>
    </submittedName>
</protein>
<reference evidence="2 3" key="2">
    <citation type="journal article" date="2016" name="Genome Announc.">
        <title>Permanent Draft Genome Sequences for Two Variants of Frankia sp. Strain CpI1, the First Frankia Strain Isolated from Root Nodules of Comptonia peregrina.</title>
        <authorList>
            <person name="Oshone R."/>
            <person name="Hurst S.G.IV."/>
            <person name="Abebe-Akele F."/>
            <person name="Simpson S."/>
            <person name="Morris K."/>
            <person name="Thomas W.K."/>
            <person name="Tisa L.S."/>
        </authorList>
    </citation>
    <scope>NUCLEOTIDE SEQUENCE [LARGE SCALE GENOMIC DNA]</scope>
    <source>
        <strain evidence="3">CpI1-S</strain>
    </source>
</reference>
<dbReference type="Proteomes" id="UP000032545">
    <property type="component" value="Unassembled WGS sequence"/>
</dbReference>
<dbReference type="EMBL" id="JYFN01000022">
    <property type="protein sequence ID" value="KJE22575.1"/>
    <property type="molecule type" value="Genomic_DNA"/>
</dbReference>
<dbReference type="Pfam" id="PF00903">
    <property type="entry name" value="Glyoxalase"/>
    <property type="match status" value="2"/>
</dbReference>
<dbReference type="PROSITE" id="PS51819">
    <property type="entry name" value="VOC"/>
    <property type="match status" value="2"/>
</dbReference>
<proteinExistence type="predicted"/>
<organism evidence="2 3">
    <name type="scientific">Frankia torreyi</name>
    <dbReference type="NCBI Taxonomy" id="1856"/>
    <lineage>
        <taxon>Bacteria</taxon>
        <taxon>Bacillati</taxon>
        <taxon>Actinomycetota</taxon>
        <taxon>Actinomycetes</taxon>
        <taxon>Frankiales</taxon>
        <taxon>Frankiaceae</taxon>
        <taxon>Frankia</taxon>
    </lineage>
</organism>
<keyword evidence="3" id="KW-1185">Reference proteome</keyword>
<dbReference type="RefSeq" id="WP_044885710.1">
    <property type="nucleotide sequence ID" value="NZ_JYFN01000022.1"/>
</dbReference>
<dbReference type="PANTHER" id="PTHR33993:SF10">
    <property type="entry name" value="CONSERVED PROTEIN"/>
    <property type="match status" value="1"/>
</dbReference>
<comment type="caution">
    <text evidence="2">The sequence shown here is derived from an EMBL/GenBank/DDBJ whole genome shotgun (WGS) entry which is preliminary data.</text>
</comment>
<dbReference type="Gene3D" id="3.10.180.10">
    <property type="entry name" value="2,3-Dihydroxybiphenyl 1,2-Dioxygenase, domain 1"/>
    <property type="match status" value="2"/>
</dbReference>
<dbReference type="SUPFAM" id="SSF54593">
    <property type="entry name" value="Glyoxalase/Bleomycin resistance protein/Dihydroxybiphenyl dioxygenase"/>
    <property type="match status" value="2"/>
</dbReference>
<dbReference type="GO" id="GO:0016829">
    <property type="term" value="F:lyase activity"/>
    <property type="evidence" value="ECO:0007669"/>
    <property type="project" value="UniProtKB-KW"/>
</dbReference>
<dbReference type="PATRIC" id="fig|1502723.3.peg.2501"/>
<dbReference type="InterPro" id="IPR029068">
    <property type="entry name" value="Glyas_Bleomycin-R_OHBP_Dase"/>
</dbReference>
<feature type="domain" description="VOC" evidence="1">
    <location>
        <begin position="139"/>
        <end position="255"/>
    </location>
</feature>
<feature type="domain" description="VOC" evidence="1">
    <location>
        <begin position="11"/>
        <end position="125"/>
    </location>
</feature>
<dbReference type="InterPro" id="IPR037523">
    <property type="entry name" value="VOC_core"/>
</dbReference>
<evidence type="ECO:0000259" key="1">
    <source>
        <dbReference type="PROSITE" id="PS51819"/>
    </source>
</evidence>
<name>A0A0D8BEU2_9ACTN</name>
<sequence>MPTRDTIPAGAPCWVDLMTSDAAGAKAFYGELFGWGAEEPAAEFGGYTNLTKDGVRVGGLMPKQPGMDAPDGWSIYLSTPDAEKTVTAATEHGGGVIVGSMAVADLGVMAVVTDPGGAAVGLWQPGLHTGFGVTAEPGAPAWFELLTRDYNAAVPFYRDVFGWDVHVAADTPEFRYSTYGPGDAAHAGIMDASGFLPDGVPAHWSVYFATADTDATLERVAALGGSVVLPAEDTPYGRLAAAADPTGAVFKLVGPNVSTPAAS</sequence>
<dbReference type="PANTHER" id="PTHR33993">
    <property type="entry name" value="GLYOXALASE-RELATED"/>
    <property type="match status" value="1"/>
</dbReference>